<dbReference type="AlphaFoldDB" id="A0A2M8EKZ3"/>
<comment type="caution">
    <text evidence="11">The sequence shown here is derived from an EMBL/GenBank/DDBJ whole genome shotgun (WGS) entry which is preliminary data.</text>
</comment>
<dbReference type="SUPFAM" id="SSF53244">
    <property type="entry name" value="MurD-like peptide ligases, peptide-binding domain"/>
    <property type="match status" value="1"/>
</dbReference>
<evidence type="ECO:0000256" key="5">
    <source>
        <dbReference type="ARBA" id="ARBA00023306"/>
    </source>
</evidence>
<keyword evidence="7" id="KW-0460">Magnesium</keyword>
<dbReference type="GO" id="GO:0071555">
    <property type="term" value="P:cell wall organization"/>
    <property type="evidence" value="ECO:0007669"/>
    <property type="project" value="UniProtKB-KW"/>
</dbReference>
<dbReference type="NCBIfam" id="NF001126">
    <property type="entry name" value="PRK00139.1-4"/>
    <property type="match status" value="1"/>
</dbReference>
<organism evidence="11 12">
    <name type="scientific">candidate division WWE3 bacterium CG_4_9_14_0_2_um_filter_35_11</name>
    <dbReference type="NCBI Taxonomy" id="1975077"/>
    <lineage>
        <taxon>Bacteria</taxon>
        <taxon>Katanobacteria</taxon>
    </lineage>
</organism>
<comment type="cofactor">
    <cofactor evidence="7">
        <name>Mg(2+)</name>
        <dbReference type="ChEBI" id="CHEBI:18420"/>
    </cofactor>
</comment>
<accession>A0A2M8EKZ3</accession>
<dbReference type="InterPro" id="IPR013221">
    <property type="entry name" value="Mur_ligase_cen"/>
</dbReference>
<keyword evidence="7" id="KW-0963">Cytoplasm</keyword>
<evidence type="ECO:0000313" key="12">
    <source>
        <dbReference type="Proteomes" id="UP000229756"/>
    </source>
</evidence>
<protein>
    <recommendedName>
        <fullName evidence="7">UDP-N-acetylmuramyl-tripeptide synthetase</fullName>
        <ecNumber evidence="7">6.3.2.-</ecNumber>
    </recommendedName>
    <alternativeName>
        <fullName evidence="7">UDP-MurNAc-tripeptide synthetase</fullName>
    </alternativeName>
</protein>
<reference evidence="12" key="1">
    <citation type="submission" date="2017-09" db="EMBL/GenBank/DDBJ databases">
        <title>Depth-based differentiation of microbial function through sediment-hosted aquifers and enrichment of novel symbionts in the deep terrestrial subsurface.</title>
        <authorList>
            <person name="Probst A.J."/>
            <person name="Ladd B."/>
            <person name="Jarett J.K."/>
            <person name="Geller-Mcgrath D.E."/>
            <person name="Sieber C.M.K."/>
            <person name="Emerson J.B."/>
            <person name="Anantharaman K."/>
            <person name="Thomas B.C."/>
            <person name="Malmstrom R."/>
            <person name="Stieglmeier M."/>
            <person name="Klingl A."/>
            <person name="Woyke T."/>
            <person name="Ryan C.M."/>
            <person name="Banfield J.F."/>
        </authorList>
    </citation>
    <scope>NUCLEOTIDE SEQUENCE [LARGE SCALE GENOMIC DNA]</scope>
</reference>
<dbReference type="GO" id="GO:0008360">
    <property type="term" value="P:regulation of cell shape"/>
    <property type="evidence" value="ECO:0007669"/>
    <property type="project" value="UniProtKB-KW"/>
</dbReference>
<feature type="domain" description="Mur ligase N-terminal catalytic" evidence="8">
    <location>
        <begin position="12"/>
        <end position="85"/>
    </location>
</feature>
<evidence type="ECO:0000256" key="1">
    <source>
        <dbReference type="ARBA" id="ARBA00005898"/>
    </source>
</evidence>
<dbReference type="HAMAP" id="MF_00208">
    <property type="entry name" value="MurE"/>
    <property type="match status" value="1"/>
</dbReference>
<comment type="pathway">
    <text evidence="7">Cell wall biogenesis; peptidoglycan biosynthesis.</text>
</comment>
<evidence type="ECO:0000256" key="3">
    <source>
        <dbReference type="ARBA" id="ARBA00022960"/>
    </source>
</evidence>
<keyword evidence="4 7" id="KW-0573">Peptidoglycan synthesis</keyword>
<feature type="binding site" evidence="7">
    <location>
        <begin position="99"/>
        <end position="105"/>
    </location>
    <ligand>
        <name>ATP</name>
        <dbReference type="ChEBI" id="CHEBI:30616"/>
    </ligand>
</feature>
<comment type="function">
    <text evidence="7">Catalyzes the addition of an amino acid to the nucleotide precursor UDP-N-acetylmuramoyl-L-alanyl-D-glutamate (UMAG) in the biosynthesis of bacterial cell-wall peptidoglycan.</text>
</comment>
<dbReference type="UniPathway" id="UPA00219"/>
<name>A0A2M8EKZ3_UNCKA</name>
<dbReference type="Proteomes" id="UP000229756">
    <property type="component" value="Unassembled WGS sequence"/>
</dbReference>
<evidence type="ECO:0000259" key="10">
    <source>
        <dbReference type="Pfam" id="PF08245"/>
    </source>
</evidence>
<keyword evidence="6 7" id="KW-0961">Cell wall biogenesis/degradation</keyword>
<dbReference type="InterPro" id="IPR000713">
    <property type="entry name" value="Mur_ligase_N"/>
</dbReference>
<keyword evidence="5 7" id="KW-0131">Cell cycle</keyword>
<dbReference type="EC" id="6.3.2.-" evidence="7"/>
<evidence type="ECO:0000259" key="8">
    <source>
        <dbReference type="Pfam" id="PF01225"/>
    </source>
</evidence>
<evidence type="ECO:0000256" key="6">
    <source>
        <dbReference type="ARBA" id="ARBA00023316"/>
    </source>
</evidence>
<sequence>MKIEVNGNSYEVNEIRTDSRKVQKGDLFIAYKGVKVDGHDYINQAIENGANVIVYDEGSPSSKRATLIKVENSREIWANLMSQKYDNPQKNLKFIGITGTDGKTTTSNFIYEILKGAGKKVGIISTVSAKYGDIEISTGLHTTSPGPDVLFKILSEMVDDNVEYVVLEVTSHALIHKRFFGIHFEVCGVTNVTPEHLDAHGSYEQLIKDKALLFEASNVITLNKSGTGISEISKYAKKEIIYSSPDDEFVSSLGDFFKGIFPGEYNLQNAALAVEISKKLGVDSAVAIMAVLNATPPKGRFHRIKNPFGINVIVDFAHTENAMRKVLSAVCEMKKPNEKLITVFGCAGERDFYKRPNMGKSSSELSDIVILTAEDPRSEDANEIIKQIINGNPSYEFIVEADRHNAIYKAIEMAKKGDWVLILGKGHEESMNISGTEYPWSDIKEAKSFFFKKRNDGDTLLS</sequence>
<comment type="similarity">
    <text evidence="1 7">Belongs to the MurCDEF family. MurE subfamily.</text>
</comment>
<dbReference type="Pfam" id="PF02875">
    <property type="entry name" value="Mur_ligase_C"/>
    <property type="match status" value="1"/>
</dbReference>
<dbReference type="InterPro" id="IPR005761">
    <property type="entry name" value="UDP-N-AcMur-Glu-dNH2Pim_ligase"/>
</dbReference>
<feature type="domain" description="Mur ligase C-terminal" evidence="9">
    <location>
        <begin position="299"/>
        <end position="426"/>
    </location>
</feature>
<comment type="PTM">
    <text evidence="7">Carboxylation is probably crucial for Mg(2+) binding and, consequently, for the gamma-phosphate positioning of ATP.</text>
</comment>
<dbReference type="Pfam" id="PF08245">
    <property type="entry name" value="Mur_ligase_M"/>
    <property type="match status" value="1"/>
</dbReference>
<dbReference type="PANTHER" id="PTHR23135:SF4">
    <property type="entry name" value="UDP-N-ACETYLMURAMOYL-L-ALANYL-D-GLUTAMATE--2,6-DIAMINOPIMELATE LIGASE MURE HOMOLOG, CHLOROPLASTIC"/>
    <property type="match status" value="1"/>
</dbReference>
<evidence type="ECO:0000256" key="7">
    <source>
        <dbReference type="HAMAP-Rule" id="MF_00208"/>
    </source>
</evidence>
<dbReference type="Pfam" id="PF01225">
    <property type="entry name" value="Mur_ligase"/>
    <property type="match status" value="1"/>
</dbReference>
<gene>
    <name evidence="7" type="primary">murE</name>
    <name evidence="11" type="ORF">CO058_03660</name>
</gene>
<dbReference type="Gene3D" id="3.40.1190.10">
    <property type="entry name" value="Mur-like, catalytic domain"/>
    <property type="match status" value="1"/>
</dbReference>
<comment type="caution">
    <text evidence="7">Lacks conserved residue(s) required for the propagation of feature annotation.</text>
</comment>
<dbReference type="GO" id="GO:0009252">
    <property type="term" value="P:peptidoglycan biosynthetic process"/>
    <property type="evidence" value="ECO:0007669"/>
    <property type="project" value="UniProtKB-UniRule"/>
</dbReference>
<keyword evidence="7 11" id="KW-0436">Ligase</keyword>
<dbReference type="GO" id="GO:0000287">
    <property type="term" value="F:magnesium ion binding"/>
    <property type="evidence" value="ECO:0007669"/>
    <property type="project" value="UniProtKB-UniRule"/>
</dbReference>
<keyword evidence="2 7" id="KW-0132">Cell division</keyword>
<dbReference type="EMBL" id="PFSJ01000026">
    <property type="protein sequence ID" value="PJC23399.1"/>
    <property type="molecule type" value="Genomic_DNA"/>
</dbReference>
<evidence type="ECO:0000256" key="4">
    <source>
        <dbReference type="ARBA" id="ARBA00022984"/>
    </source>
</evidence>
<evidence type="ECO:0000256" key="2">
    <source>
        <dbReference type="ARBA" id="ARBA00022618"/>
    </source>
</evidence>
<feature type="binding site" evidence="7">
    <location>
        <position position="178"/>
    </location>
    <ligand>
        <name>UDP-N-acetyl-alpha-D-muramoyl-L-alanyl-D-glutamate</name>
        <dbReference type="ChEBI" id="CHEBI:83900"/>
    </ligand>
</feature>
<dbReference type="InterPro" id="IPR036615">
    <property type="entry name" value="Mur_ligase_C_dom_sf"/>
</dbReference>
<dbReference type="InterPro" id="IPR004101">
    <property type="entry name" value="Mur_ligase_C"/>
</dbReference>
<feature type="binding site" evidence="7">
    <location>
        <position position="19"/>
    </location>
    <ligand>
        <name>UDP-N-acetyl-alpha-D-muramoyl-L-alanyl-D-glutamate</name>
        <dbReference type="ChEBI" id="CHEBI:83900"/>
    </ligand>
</feature>
<dbReference type="GO" id="GO:0051301">
    <property type="term" value="P:cell division"/>
    <property type="evidence" value="ECO:0007669"/>
    <property type="project" value="UniProtKB-KW"/>
</dbReference>
<dbReference type="Gene3D" id="3.90.190.20">
    <property type="entry name" value="Mur ligase, C-terminal domain"/>
    <property type="match status" value="1"/>
</dbReference>
<dbReference type="GO" id="GO:0005737">
    <property type="term" value="C:cytoplasm"/>
    <property type="evidence" value="ECO:0007669"/>
    <property type="project" value="UniProtKB-SubCell"/>
</dbReference>
<dbReference type="GO" id="GO:0005524">
    <property type="term" value="F:ATP binding"/>
    <property type="evidence" value="ECO:0007669"/>
    <property type="project" value="UniProtKB-UniRule"/>
</dbReference>
<feature type="binding site" evidence="7">
    <location>
        <position position="170"/>
    </location>
    <ligand>
        <name>UDP-N-acetyl-alpha-D-muramoyl-L-alanyl-D-glutamate</name>
        <dbReference type="ChEBI" id="CHEBI:83900"/>
    </ligand>
</feature>
<feature type="modified residue" description="N6-carboxylysine" evidence="7">
    <location>
        <position position="210"/>
    </location>
</feature>
<dbReference type="SUPFAM" id="SSF53623">
    <property type="entry name" value="MurD-like peptide ligases, catalytic domain"/>
    <property type="match status" value="1"/>
</dbReference>
<keyword evidence="7" id="KW-0547">Nucleotide-binding</keyword>
<evidence type="ECO:0000259" key="9">
    <source>
        <dbReference type="Pfam" id="PF02875"/>
    </source>
</evidence>
<dbReference type="Gene3D" id="3.40.1390.10">
    <property type="entry name" value="MurE/MurF, N-terminal domain"/>
    <property type="match status" value="1"/>
</dbReference>
<keyword evidence="7" id="KW-0067">ATP-binding</keyword>
<feature type="domain" description="Mur ligase central" evidence="10">
    <location>
        <begin position="97"/>
        <end position="234"/>
    </location>
</feature>
<evidence type="ECO:0000313" key="11">
    <source>
        <dbReference type="EMBL" id="PJC23399.1"/>
    </source>
</evidence>
<keyword evidence="3 7" id="KW-0133">Cell shape</keyword>
<dbReference type="GO" id="GO:0016881">
    <property type="term" value="F:acid-amino acid ligase activity"/>
    <property type="evidence" value="ECO:0007669"/>
    <property type="project" value="UniProtKB-UniRule"/>
</dbReference>
<dbReference type="PANTHER" id="PTHR23135">
    <property type="entry name" value="MUR LIGASE FAMILY MEMBER"/>
    <property type="match status" value="1"/>
</dbReference>
<comment type="subcellular location">
    <subcellularLocation>
        <location evidence="7">Cytoplasm</location>
    </subcellularLocation>
</comment>
<proteinExistence type="inferred from homology"/>
<dbReference type="InterPro" id="IPR036565">
    <property type="entry name" value="Mur-like_cat_sf"/>
</dbReference>